<dbReference type="GO" id="GO:0043596">
    <property type="term" value="C:nuclear replication fork"/>
    <property type="evidence" value="ECO:0007669"/>
    <property type="project" value="TreeGrafter"/>
</dbReference>
<dbReference type="Pfam" id="PF22379">
    <property type="entry name" value="OB_MCM10"/>
    <property type="match status" value="1"/>
</dbReference>
<evidence type="ECO:0000259" key="8">
    <source>
        <dbReference type="Pfam" id="PF09329"/>
    </source>
</evidence>
<feature type="domain" description="MCM10 OB-fold" evidence="9">
    <location>
        <begin position="18"/>
        <end position="147"/>
    </location>
</feature>
<evidence type="ECO:0000256" key="3">
    <source>
        <dbReference type="ARBA" id="ARBA00022705"/>
    </source>
</evidence>
<dbReference type="InterPro" id="IPR055065">
    <property type="entry name" value="OB_MCM10"/>
</dbReference>
<organism evidence="10 11">
    <name type="scientific">Cryptosporidium ubiquitum</name>
    <dbReference type="NCBI Taxonomy" id="857276"/>
    <lineage>
        <taxon>Eukaryota</taxon>
        <taxon>Sar</taxon>
        <taxon>Alveolata</taxon>
        <taxon>Apicomplexa</taxon>
        <taxon>Conoidasida</taxon>
        <taxon>Coccidia</taxon>
        <taxon>Eucoccidiorida</taxon>
        <taxon>Eimeriorina</taxon>
        <taxon>Cryptosporidiidae</taxon>
        <taxon>Cryptosporidium</taxon>
    </lineage>
</organism>
<evidence type="ECO:0000256" key="1">
    <source>
        <dbReference type="ARBA" id="ARBA00004123"/>
    </source>
</evidence>
<proteinExistence type="inferred from homology"/>
<dbReference type="GO" id="GO:0003688">
    <property type="term" value="F:DNA replication origin binding"/>
    <property type="evidence" value="ECO:0007669"/>
    <property type="project" value="TreeGrafter"/>
</dbReference>
<dbReference type="InterPro" id="IPR040184">
    <property type="entry name" value="Mcm10"/>
</dbReference>
<evidence type="ECO:0000256" key="7">
    <source>
        <dbReference type="ARBA" id="ARBA00023242"/>
    </source>
</evidence>
<name>A0A1J4MFT2_9CRYT</name>
<comment type="subcellular location">
    <subcellularLocation>
        <location evidence="1">Nucleus</location>
    </subcellularLocation>
</comment>
<dbReference type="Gene3D" id="2.40.50.140">
    <property type="entry name" value="Nucleic acid-binding proteins"/>
    <property type="match status" value="1"/>
</dbReference>
<accession>A0A1J4MFT2</accession>
<comment type="caution">
    <text evidence="10">The sequence shown here is derived from an EMBL/GenBank/DDBJ whole genome shotgun (WGS) entry which is preliminary data.</text>
</comment>
<dbReference type="GO" id="GO:0003697">
    <property type="term" value="F:single-stranded DNA binding"/>
    <property type="evidence" value="ECO:0007669"/>
    <property type="project" value="InterPro"/>
</dbReference>
<keyword evidence="11" id="KW-1185">Reference proteome</keyword>
<dbReference type="InterPro" id="IPR015408">
    <property type="entry name" value="Znf_Mcm10/DnaG"/>
</dbReference>
<evidence type="ECO:0000313" key="10">
    <source>
        <dbReference type="EMBL" id="OII73065.1"/>
    </source>
</evidence>
<gene>
    <name evidence="10" type="ORF">cubi_02296</name>
</gene>
<dbReference type="Proteomes" id="UP000186176">
    <property type="component" value="Unassembled WGS sequence"/>
</dbReference>
<evidence type="ECO:0000313" key="11">
    <source>
        <dbReference type="Proteomes" id="UP000186176"/>
    </source>
</evidence>
<reference evidence="10 11" key="1">
    <citation type="submission" date="2016-10" db="EMBL/GenBank/DDBJ databases">
        <title>Reductive evolution of mitochondrial metabolism and differential evolution of invasion-related proteins in Cryptosporidium.</title>
        <authorList>
            <person name="Liu S."/>
            <person name="Roellig D.M."/>
            <person name="Guo Y."/>
            <person name="Li N."/>
            <person name="Frace M.A."/>
            <person name="Tang K."/>
            <person name="Zhang L."/>
            <person name="Feng Y."/>
            <person name="Xiao L."/>
        </authorList>
    </citation>
    <scope>NUCLEOTIDE SEQUENCE [LARGE SCALE GENOMIC DNA]</scope>
    <source>
        <strain evidence="10">39726</strain>
    </source>
</reference>
<dbReference type="PANTHER" id="PTHR13454:SF11">
    <property type="entry name" value="PROTEIN MCM10 HOMOLOG"/>
    <property type="match status" value="1"/>
</dbReference>
<dbReference type="PANTHER" id="PTHR13454">
    <property type="entry name" value="PROTEIN MCM10 HOMOLOG"/>
    <property type="match status" value="1"/>
</dbReference>
<dbReference type="EMBL" id="LRBP01000017">
    <property type="protein sequence ID" value="OII73065.1"/>
    <property type="molecule type" value="Genomic_DNA"/>
</dbReference>
<keyword evidence="4" id="KW-0479">Metal-binding</keyword>
<dbReference type="GeneID" id="39979087"/>
<dbReference type="RefSeq" id="XP_028874429.1">
    <property type="nucleotide sequence ID" value="XM_029019308.1"/>
</dbReference>
<keyword evidence="6" id="KW-0862">Zinc</keyword>
<evidence type="ECO:0000256" key="6">
    <source>
        <dbReference type="ARBA" id="ARBA00022833"/>
    </source>
</evidence>
<evidence type="ECO:0000256" key="2">
    <source>
        <dbReference type="ARBA" id="ARBA00009679"/>
    </source>
</evidence>
<dbReference type="InterPro" id="IPR012340">
    <property type="entry name" value="NA-bd_OB-fold"/>
</dbReference>
<protein>
    <submittedName>
        <fullName evidence="10">Uncharacterized protein</fullName>
    </submittedName>
</protein>
<feature type="domain" description="Zinc finger Mcm10/DnaG-type" evidence="8">
    <location>
        <begin position="150"/>
        <end position="195"/>
    </location>
</feature>
<keyword evidence="7" id="KW-0539">Nucleus</keyword>
<evidence type="ECO:0000259" key="9">
    <source>
        <dbReference type="Pfam" id="PF22379"/>
    </source>
</evidence>
<sequence>MEIHEKNSNENSQIFEENSGLILENIFIPKIKLQKIIENGNIIKLSGLDQIRVISKDESRNNYIFIVFYSISNDLNRYDDVNKRYAIWNITDLRDNKCRLYLFGEVFEELQNETIGHLYLIINPSVITSDLKNCKSYLSISKINQVIKVGKVKGFGICKGINKNGTICTNPIDSNYQGPLCKYHGSFKSKENSKKNLNGNLLIFSSMIKNGRNELIHTESTENMKIDAPKHNSNENKIHYRRLVKQNLNKSEYFSINEESKRTRTDYIEDILKKNEIFDLNNKLNNAIKENNTSEVLIILRYLSNFDTSNTTLDQIIKSGIIYSISNLELKTTEIETAIFALKVRHKFCNSKGYWPRIVTEEPDEHQNLKVLETHLDLSWKNIHKKISSFEEEISEKKMKKDTDLLLGITKTKKQIIKKQSSNLNNVISKIDKVVSLNTSCDDAIRKLENSQLKKKLIELEEADNKAEFKRNINSIKILNAIKCKKCGIWTEGNANPVCKEEHPESIIFNQSAIKESWLCKSCNERIYSINGYLNPYCPKCKADTVCNLKRNSIYKLKTKFPNLNETLLIRNGETMGEMERIDLI</sequence>
<keyword evidence="5" id="KW-0863">Zinc-finger</keyword>
<dbReference type="OrthoDB" id="273123at2759"/>
<evidence type="ECO:0000256" key="4">
    <source>
        <dbReference type="ARBA" id="ARBA00022723"/>
    </source>
</evidence>
<dbReference type="GO" id="GO:0006270">
    <property type="term" value="P:DNA replication initiation"/>
    <property type="evidence" value="ECO:0007669"/>
    <property type="project" value="InterPro"/>
</dbReference>
<dbReference type="AlphaFoldDB" id="A0A1J4MFT2"/>
<evidence type="ECO:0000256" key="5">
    <source>
        <dbReference type="ARBA" id="ARBA00022771"/>
    </source>
</evidence>
<comment type="similarity">
    <text evidence="2">Belongs to the MCM10 family.</text>
</comment>
<dbReference type="VEuPathDB" id="CryptoDB:cubi_02296"/>
<dbReference type="Pfam" id="PF09329">
    <property type="entry name" value="zf-primase"/>
    <property type="match status" value="1"/>
</dbReference>
<keyword evidence="3" id="KW-0235">DNA replication</keyword>
<dbReference type="GO" id="GO:0008270">
    <property type="term" value="F:zinc ion binding"/>
    <property type="evidence" value="ECO:0007669"/>
    <property type="project" value="UniProtKB-KW"/>
</dbReference>